<dbReference type="Pfam" id="PF04388">
    <property type="entry name" value="Hamartin"/>
    <property type="match status" value="1"/>
</dbReference>
<dbReference type="GO" id="GO:0051726">
    <property type="term" value="P:regulation of cell cycle"/>
    <property type="evidence" value="ECO:0007669"/>
    <property type="project" value="TreeGrafter"/>
</dbReference>
<dbReference type="InterPro" id="IPR007483">
    <property type="entry name" value="Hamartin"/>
</dbReference>
<accession>A0A420HKI2</accession>
<evidence type="ECO:0000313" key="4">
    <source>
        <dbReference type="Proteomes" id="UP000285405"/>
    </source>
</evidence>
<gene>
    <name evidence="3" type="ORF">GcC1_186022</name>
</gene>
<name>A0A420HKI2_9PEZI</name>
<keyword evidence="1" id="KW-0175">Coiled coil</keyword>
<dbReference type="PANTHER" id="PTHR15154">
    <property type="entry name" value="HAMARTIN"/>
    <property type="match status" value="1"/>
</dbReference>
<organism evidence="3 4">
    <name type="scientific">Golovinomyces cichoracearum</name>
    <dbReference type="NCBI Taxonomy" id="62708"/>
    <lineage>
        <taxon>Eukaryota</taxon>
        <taxon>Fungi</taxon>
        <taxon>Dikarya</taxon>
        <taxon>Ascomycota</taxon>
        <taxon>Pezizomycotina</taxon>
        <taxon>Leotiomycetes</taxon>
        <taxon>Erysiphales</taxon>
        <taxon>Erysiphaceae</taxon>
        <taxon>Golovinomyces</taxon>
    </lineage>
</organism>
<dbReference type="PANTHER" id="PTHR15154:SF2">
    <property type="entry name" value="HAMARTIN"/>
    <property type="match status" value="1"/>
</dbReference>
<protein>
    <submittedName>
        <fullName evidence="3">Tuberous sclerosis 1 protein-like protein</fullName>
    </submittedName>
</protein>
<dbReference type="SUPFAM" id="SSF48371">
    <property type="entry name" value="ARM repeat"/>
    <property type="match status" value="1"/>
</dbReference>
<dbReference type="OrthoDB" id="6022054at2759"/>
<dbReference type="GO" id="GO:0033596">
    <property type="term" value="C:TSC1-TSC2 complex"/>
    <property type="evidence" value="ECO:0007669"/>
    <property type="project" value="TreeGrafter"/>
</dbReference>
<dbReference type="EMBL" id="MCBR01018629">
    <property type="protein sequence ID" value="RKF57930.1"/>
    <property type="molecule type" value="Genomic_DNA"/>
</dbReference>
<evidence type="ECO:0000256" key="1">
    <source>
        <dbReference type="SAM" id="Coils"/>
    </source>
</evidence>
<feature type="coiled-coil region" evidence="1">
    <location>
        <begin position="723"/>
        <end position="750"/>
    </location>
</feature>
<dbReference type="GO" id="GO:0032007">
    <property type="term" value="P:negative regulation of TOR signaling"/>
    <property type="evidence" value="ECO:0007669"/>
    <property type="project" value="TreeGrafter"/>
</dbReference>
<dbReference type="InterPro" id="IPR016024">
    <property type="entry name" value="ARM-type_fold"/>
</dbReference>
<evidence type="ECO:0000313" key="3">
    <source>
        <dbReference type="EMBL" id="RKF57930.1"/>
    </source>
</evidence>
<feature type="coiled-coil region" evidence="1">
    <location>
        <begin position="625"/>
        <end position="680"/>
    </location>
</feature>
<evidence type="ECO:0000256" key="2">
    <source>
        <dbReference type="SAM" id="MobiDB-lite"/>
    </source>
</evidence>
<proteinExistence type="predicted"/>
<feature type="region of interest" description="Disordered" evidence="2">
    <location>
        <begin position="864"/>
        <end position="903"/>
    </location>
</feature>
<dbReference type="AlphaFoldDB" id="A0A420HKI2"/>
<dbReference type="Proteomes" id="UP000285405">
    <property type="component" value="Unassembled WGS sequence"/>
</dbReference>
<sequence>MSQGSLKDVSFAISKAGPDLSLPLPNSLLEVISAYLEKHSTNDDSELKNLLDELLAVFQSTIVKFPSSLAAFLAIVQKLKLEFRNSTSLIQWWERILDPIFMHLGVEPGLANATRDFLLSILLHNEHESEGEQLEYFESYSAVMAEILIAKWLTKTKQADEELDGHAGFVAGHIQSILFEYGKKSPKNFLIKLNKFFVRTESRILSLSLLSNFFRNPPPHLHQMLLTPLFVNILRCLQFDSSARAVSLATTVLIMFLPHIPSIISKNLPALFNIYTRMLFWDRVKMAEEISSSRVNCVKTDTYEEDWTKLCSPLDSDDESCPEILHYFTFLYGLYPLNFMSYIRKPLEYLSCTSFVGADLHIQPIEVRQRSERFRQVHLLHPNFFTLTVESEISDDSRWIKNDTADVVAECMALYAPSESSHEEITLPKDLKTRSDYLKKTLDKESISNPDFRHAPVSSQAYDSLSQGKQFSHSSFPILSSRESPSLKVSEKSNGSAMIPQSSRPFFTSRRFGSVLYSTSSPHKAGFESLKNDSNTIPHYSDNHESHADSNLISPIGCDISRPSFFNSISSRSLPLDMRLAYLHREIQLLRNHLNFEQYLKKQHLSYIGQLRRKHIRETRIETEKQNVIISNRDLKQKLEEAKRLNIQLKKESEKSKNHCRKWESELSAKLRALREEQKRWFIERASMVQELETAKNNQAVMKQIILKLEANELKEKQRSIHVESTVEELERLRAEVEGLNLRVKIFEVNEQAAKIAKDNEIASQARSIMLEAELKSRDQELVDVKTAFRKEISDIQRQALNANLAPHFGKKAMQNMIDSALAISRTRITELQKSYNHLLVRYQLLQEQQYGFHDEKNELSMYEEVDSESEVDSSKIQLNPNLKQEKQKDIEDASGSTNDRDR</sequence>
<comment type="caution">
    <text evidence="3">The sequence shown here is derived from an EMBL/GenBank/DDBJ whole genome shotgun (WGS) entry which is preliminary data.</text>
</comment>
<reference evidence="3 4" key="1">
    <citation type="journal article" date="2018" name="BMC Genomics">
        <title>Comparative genome analyses reveal sequence features reflecting distinct modes of host-adaptation between dicot and monocot powdery mildew.</title>
        <authorList>
            <person name="Wu Y."/>
            <person name="Ma X."/>
            <person name="Pan Z."/>
            <person name="Kale S.D."/>
            <person name="Song Y."/>
            <person name="King H."/>
            <person name="Zhang Q."/>
            <person name="Presley C."/>
            <person name="Deng X."/>
            <person name="Wei C.I."/>
            <person name="Xiao S."/>
        </authorList>
    </citation>
    <scope>NUCLEOTIDE SEQUENCE [LARGE SCALE GENOMIC DNA]</scope>
    <source>
        <strain evidence="3">UCSC1</strain>
    </source>
</reference>